<sequence length="103" mass="11739">MMSDLYCVARFNAKPGKAQELQQALKSLIANTHREDGCLLYQLTEEVPYAGANGEPWDCVFIEQWASREAFEVHCAQPYIKEYFEQLAPALVADADVRLFRPL</sequence>
<dbReference type="PANTHER" id="PTHR33336:SF3">
    <property type="entry name" value="ABM DOMAIN-CONTAINING PROTEIN"/>
    <property type="match status" value="1"/>
</dbReference>
<protein>
    <recommendedName>
        <fullName evidence="1">ABM domain-containing protein</fullName>
    </recommendedName>
</protein>
<dbReference type="EMBL" id="BAABDS010000038">
    <property type="protein sequence ID" value="GAA3716447.1"/>
    <property type="molecule type" value="Genomic_DNA"/>
</dbReference>
<dbReference type="SUPFAM" id="SSF54909">
    <property type="entry name" value="Dimeric alpha+beta barrel"/>
    <property type="match status" value="1"/>
</dbReference>
<feature type="domain" description="ABM" evidence="1">
    <location>
        <begin position="5"/>
        <end position="100"/>
    </location>
</feature>
<gene>
    <name evidence="2" type="ORF">GCM10022421_25280</name>
</gene>
<dbReference type="PROSITE" id="PS51725">
    <property type="entry name" value="ABM"/>
    <property type="match status" value="1"/>
</dbReference>
<dbReference type="PANTHER" id="PTHR33336">
    <property type="entry name" value="QUINOL MONOOXYGENASE YGIN-RELATED"/>
    <property type="match status" value="1"/>
</dbReference>
<organism evidence="2 3">
    <name type="scientific">Oceanisphaera sediminis</name>
    <dbReference type="NCBI Taxonomy" id="981381"/>
    <lineage>
        <taxon>Bacteria</taxon>
        <taxon>Pseudomonadati</taxon>
        <taxon>Pseudomonadota</taxon>
        <taxon>Gammaproteobacteria</taxon>
        <taxon>Aeromonadales</taxon>
        <taxon>Aeromonadaceae</taxon>
        <taxon>Oceanisphaera</taxon>
    </lineage>
</organism>
<accession>A0ABP7EAC4</accession>
<reference evidence="3" key="1">
    <citation type="journal article" date="2019" name="Int. J. Syst. Evol. Microbiol.">
        <title>The Global Catalogue of Microorganisms (GCM) 10K type strain sequencing project: providing services to taxonomists for standard genome sequencing and annotation.</title>
        <authorList>
            <consortium name="The Broad Institute Genomics Platform"/>
            <consortium name="The Broad Institute Genome Sequencing Center for Infectious Disease"/>
            <person name="Wu L."/>
            <person name="Ma J."/>
        </authorList>
    </citation>
    <scope>NUCLEOTIDE SEQUENCE [LARGE SCALE GENOMIC DNA]</scope>
    <source>
        <strain evidence="3">JCM 17329</strain>
    </source>
</reference>
<dbReference type="Pfam" id="PF03992">
    <property type="entry name" value="ABM"/>
    <property type="match status" value="1"/>
</dbReference>
<evidence type="ECO:0000313" key="2">
    <source>
        <dbReference type="EMBL" id="GAA3716447.1"/>
    </source>
</evidence>
<dbReference type="InterPro" id="IPR007138">
    <property type="entry name" value="ABM_dom"/>
</dbReference>
<dbReference type="RefSeq" id="WP_344965167.1">
    <property type="nucleotide sequence ID" value="NZ_BAABDS010000038.1"/>
</dbReference>
<evidence type="ECO:0000313" key="3">
    <source>
        <dbReference type="Proteomes" id="UP001501479"/>
    </source>
</evidence>
<proteinExistence type="predicted"/>
<dbReference type="InterPro" id="IPR050744">
    <property type="entry name" value="AI-2_Isomerase_LsrG"/>
</dbReference>
<comment type="caution">
    <text evidence="2">The sequence shown here is derived from an EMBL/GenBank/DDBJ whole genome shotgun (WGS) entry which is preliminary data.</text>
</comment>
<name>A0ABP7EAC4_9GAMM</name>
<keyword evidence="3" id="KW-1185">Reference proteome</keyword>
<dbReference type="Proteomes" id="UP001501479">
    <property type="component" value="Unassembled WGS sequence"/>
</dbReference>
<dbReference type="InterPro" id="IPR011008">
    <property type="entry name" value="Dimeric_a/b-barrel"/>
</dbReference>
<dbReference type="Gene3D" id="3.30.70.100">
    <property type="match status" value="1"/>
</dbReference>
<evidence type="ECO:0000259" key="1">
    <source>
        <dbReference type="PROSITE" id="PS51725"/>
    </source>
</evidence>